<proteinExistence type="predicted"/>
<evidence type="ECO:0000313" key="2">
    <source>
        <dbReference type="Proteomes" id="UP000196331"/>
    </source>
</evidence>
<organism evidence="1 2">
    <name type="scientific">Halomonas citrativorans</name>
    <dbReference type="NCBI Taxonomy" id="2742612"/>
    <lineage>
        <taxon>Bacteria</taxon>
        <taxon>Pseudomonadati</taxon>
        <taxon>Pseudomonadota</taxon>
        <taxon>Gammaproteobacteria</taxon>
        <taxon>Oceanospirillales</taxon>
        <taxon>Halomonadaceae</taxon>
        <taxon>Halomonas</taxon>
    </lineage>
</organism>
<comment type="caution">
    <text evidence="1">The sequence shown here is derived from an EMBL/GenBank/DDBJ whole genome shotgun (WGS) entry which is preliminary data.</text>
</comment>
<reference evidence="1 2" key="1">
    <citation type="submission" date="2017-02" db="EMBL/GenBank/DDBJ databases">
        <authorList>
            <person name="Dridi B."/>
        </authorList>
    </citation>
    <scope>NUCLEOTIDE SEQUENCE [LARGE SCALE GENOMIC DNA]</scope>
    <source>
        <strain evidence="1 2">JB380</strain>
    </source>
</reference>
<dbReference type="AlphaFoldDB" id="A0A1R4I1L1"/>
<sequence>MLKAAFHTKWPKRIPVWRLFDYCGSEWVLLLLGRLWQINKVLNCVPIKRLHESLRHRHRVWRG</sequence>
<name>A0A1R4I1L1_9GAMM</name>
<evidence type="ECO:0000313" key="1">
    <source>
        <dbReference type="EMBL" id="SJN13761.1"/>
    </source>
</evidence>
<accession>A0A1R4I1L1</accession>
<dbReference type="EMBL" id="FUKM01000048">
    <property type="protein sequence ID" value="SJN13761.1"/>
    <property type="molecule type" value="Genomic_DNA"/>
</dbReference>
<protein>
    <submittedName>
        <fullName evidence="1">Uncharacterized protein</fullName>
    </submittedName>
</protein>
<gene>
    <name evidence="1" type="ORF">CZ787_11750</name>
</gene>
<dbReference type="Proteomes" id="UP000196331">
    <property type="component" value="Unassembled WGS sequence"/>
</dbReference>